<dbReference type="Gene3D" id="2.60.40.150">
    <property type="entry name" value="C2 domain"/>
    <property type="match status" value="1"/>
</dbReference>
<dbReference type="EMBL" id="CAJOBJ010364815">
    <property type="protein sequence ID" value="CAF5220385.1"/>
    <property type="molecule type" value="Genomic_DNA"/>
</dbReference>
<dbReference type="InterPro" id="IPR037721">
    <property type="entry name" value="Ferlin"/>
</dbReference>
<dbReference type="SUPFAM" id="SSF49562">
    <property type="entry name" value="C2 domain (Calcium/lipid-binding domain, CaLB)"/>
    <property type="match status" value="1"/>
</dbReference>
<name>A0A8S3JQ20_9BILA</name>
<gene>
    <name evidence="6" type="ORF">GIL414_LOCUS83982</name>
</gene>
<evidence type="ECO:0000256" key="2">
    <source>
        <dbReference type="ARBA" id="ARBA00022692"/>
    </source>
</evidence>
<evidence type="ECO:0000256" key="4">
    <source>
        <dbReference type="ARBA" id="ARBA00022989"/>
    </source>
</evidence>
<evidence type="ECO:0000256" key="1">
    <source>
        <dbReference type="ARBA" id="ARBA00004370"/>
    </source>
</evidence>
<evidence type="ECO:0000256" key="5">
    <source>
        <dbReference type="ARBA" id="ARBA00023136"/>
    </source>
</evidence>
<evidence type="ECO:0000256" key="3">
    <source>
        <dbReference type="ARBA" id="ARBA00022737"/>
    </source>
</evidence>
<reference evidence="6" key="1">
    <citation type="submission" date="2021-02" db="EMBL/GenBank/DDBJ databases">
        <authorList>
            <person name="Nowell W R."/>
        </authorList>
    </citation>
    <scope>NUCLEOTIDE SEQUENCE</scope>
</reference>
<comment type="subcellular location">
    <subcellularLocation>
        <location evidence="1">Membrane</location>
    </subcellularLocation>
</comment>
<proteinExistence type="predicted"/>
<keyword evidence="3" id="KW-0677">Repeat</keyword>
<dbReference type="PANTHER" id="PTHR12546:SF60">
    <property type="entry name" value="MISFIRE, ISOFORM F"/>
    <property type="match status" value="1"/>
</dbReference>
<keyword evidence="5" id="KW-0472">Membrane</keyword>
<feature type="non-terminal residue" evidence="6">
    <location>
        <position position="1"/>
    </location>
</feature>
<keyword evidence="4" id="KW-1133">Transmembrane helix</keyword>
<dbReference type="GO" id="GO:0007009">
    <property type="term" value="P:plasma membrane organization"/>
    <property type="evidence" value="ECO:0007669"/>
    <property type="project" value="TreeGrafter"/>
</dbReference>
<accession>A0A8S3JQ20</accession>
<dbReference type="AlphaFoldDB" id="A0A8S3JQ20"/>
<dbReference type="Proteomes" id="UP000681720">
    <property type="component" value="Unassembled WGS sequence"/>
</dbReference>
<organism evidence="6 7">
    <name type="scientific">Rotaria magnacalcarata</name>
    <dbReference type="NCBI Taxonomy" id="392030"/>
    <lineage>
        <taxon>Eukaryota</taxon>
        <taxon>Metazoa</taxon>
        <taxon>Spiralia</taxon>
        <taxon>Gnathifera</taxon>
        <taxon>Rotifera</taxon>
        <taxon>Eurotatoria</taxon>
        <taxon>Bdelloidea</taxon>
        <taxon>Philodinida</taxon>
        <taxon>Philodinidae</taxon>
        <taxon>Rotaria</taxon>
    </lineage>
</organism>
<comment type="caution">
    <text evidence="6">The sequence shown here is derived from an EMBL/GenBank/DDBJ whole genome shotgun (WGS) entry which is preliminary data.</text>
</comment>
<evidence type="ECO:0000313" key="6">
    <source>
        <dbReference type="EMBL" id="CAF5220385.1"/>
    </source>
</evidence>
<keyword evidence="2" id="KW-0812">Transmembrane</keyword>
<dbReference type="InterPro" id="IPR035892">
    <property type="entry name" value="C2_domain_sf"/>
</dbReference>
<sequence>SLTGEGNFNWRFIFDFNYIDIEEKIVHEKKDSVFQIGNTVKKLPPRIVIRVYDADLFSADDFLGECILNMTHLPIGAKTSNKCKADILLDSRQRALNLFVNKRIAGWWPMIAPLKAGEIRDTTLLGVR</sequence>
<evidence type="ECO:0000313" key="7">
    <source>
        <dbReference type="Proteomes" id="UP000681720"/>
    </source>
</evidence>
<dbReference type="GO" id="GO:0016020">
    <property type="term" value="C:membrane"/>
    <property type="evidence" value="ECO:0007669"/>
    <property type="project" value="UniProtKB-SubCell"/>
</dbReference>
<dbReference type="PANTHER" id="PTHR12546">
    <property type="entry name" value="FER-1-LIKE"/>
    <property type="match status" value="1"/>
</dbReference>
<protein>
    <submittedName>
        <fullName evidence="6">Uncharacterized protein</fullName>
    </submittedName>
</protein>